<organism evidence="15 16">
    <name type="scientific">Capronia coronata CBS 617.96</name>
    <dbReference type="NCBI Taxonomy" id="1182541"/>
    <lineage>
        <taxon>Eukaryota</taxon>
        <taxon>Fungi</taxon>
        <taxon>Dikarya</taxon>
        <taxon>Ascomycota</taxon>
        <taxon>Pezizomycotina</taxon>
        <taxon>Eurotiomycetes</taxon>
        <taxon>Chaetothyriomycetidae</taxon>
        <taxon>Chaetothyriales</taxon>
        <taxon>Herpotrichiellaceae</taxon>
        <taxon>Capronia</taxon>
    </lineage>
</organism>
<name>W9YNS4_9EURO</name>
<keyword evidence="3 15" id="KW-0436">Ligase</keyword>
<dbReference type="GO" id="GO:0006189">
    <property type="term" value="P:'de novo' IMP biosynthetic process"/>
    <property type="evidence" value="ECO:0007669"/>
    <property type="project" value="UniProtKB-UniPathway"/>
</dbReference>
<dbReference type="InterPro" id="IPR037123">
    <property type="entry name" value="PRibGlycinamide_synth_C_sf"/>
</dbReference>
<protein>
    <recommendedName>
        <fullName evidence="2">phosphoribosylamine--glycine ligase</fullName>
        <ecNumber evidence="2">6.3.4.13</ecNumber>
    </recommendedName>
    <alternativeName>
        <fullName evidence="10">Glycinamide ribonucleotide synthetase</fullName>
    </alternativeName>
    <alternativeName>
        <fullName evidence="11">Phosphoribosylglycinamide synthetase</fullName>
    </alternativeName>
</protein>
<dbReference type="InterPro" id="IPR016185">
    <property type="entry name" value="PreATP-grasp_dom_sf"/>
</dbReference>
<evidence type="ECO:0000256" key="7">
    <source>
        <dbReference type="ARBA" id="ARBA00022840"/>
    </source>
</evidence>
<dbReference type="InterPro" id="IPR011761">
    <property type="entry name" value="ATP-grasp"/>
</dbReference>
<dbReference type="SUPFAM" id="SSF56059">
    <property type="entry name" value="Glutathione synthetase ATP-binding domain-like"/>
    <property type="match status" value="1"/>
</dbReference>
<dbReference type="RefSeq" id="XP_007723050.1">
    <property type="nucleotide sequence ID" value="XM_007724860.1"/>
</dbReference>
<dbReference type="SUPFAM" id="SSF52440">
    <property type="entry name" value="PreATP-grasp domain"/>
    <property type="match status" value="1"/>
</dbReference>
<dbReference type="PROSITE" id="PS00184">
    <property type="entry name" value="GARS"/>
    <property type="match status" value="1"/>
</dbReference>
<evidence type="ECO:0000256" key="9">
    <source>
        <dbReference type="ARBA" id="ARBA00038345"/>
    </source>
</evidence>
<dbReference type="eggNOG" id="KOG0237">
    <property type="taxonomic scope" value="Eukaryota"/>
</dbReference>
<dbReference type="InterPro" id="IPR011054">
    <property type="entry name" value="Rudment_hybrid_motif"/>
</dbReference>
<dbReference type="InterPro" id="IPR020562">
    <property type="entry name" value="PRibGlycinamide_synth_N"/>
</dbReference>
<dbReference type="FunFam" id="3.30.1490.20:FF:000006">
    <property type="entry name" value="phosphoribosylamine--glycine ligase, chloroplastic-like"/>
    <property type="match status" value="1"/>
</dbReference>
<dbReference type="UniPathway" id="UPA00074">
    <property type="reaction ID" value="UER00125"/>
</dbReference>
<dbReference type="PANTHER" id="PTHR43472">
    <property type="entry name" value="PHOSPHORIBOSYLAMINE--GLYCINE LIGASE"/>
    <property type="match status" value="1"/>
</dbReference>
<dbReference type="SUPFAM" id="SSF51246">
    <property type="entry name" value="Rudiment single hybrid motif"/>
    <property type="match status" value="1"/>
</dbReference>
<keyword evidence="8" id="KW-0464">Manganese</keyword>
<dbReference type="EMBL" id="AMWN01000003">
    <property type="protein sequence ID" value="EXJ90856.1"/>
    <property type="molecule type" value="Genomic_DNA"/>
</dbReference>
<evidence type="ECO:0000256" key="4">
    <source>
        <dbReference type="ARBA" id="ARBA00022723"/>
    </source>
</evidence>
<dbReference type="STRING" id="1182541.W9YNS4"/>
<dbReference type="OrthoDB" id="2018833at2759"/>
<dbReference type="EC" id="6.3.4.13" evidence="2"/>
<evidence type="ECO:0000313" key="15">
    <source>
        <dbReference type="EMBL" id="EXJ90856.1"/>
    </source>
</evidence>
<evidence type="ECO:0000256" key="12">
    <source>
        <dbReference type="ARBA" id="ARBA00049057"/>
    </source>
</evidence>
<dbReference type="HAMAP" id="MF_00138">
    <property type="entry name" value="GARS"/>
    <property type="match status" value="1"/>
</dbReference>
<evidence type="ECO:0000313" key="16">
    <source>
        <dbReference type="Proteomes" id="UP000019484"/>
    </source>
</evidence>
<dbReference type="Pfam" id="PF02844">
    <property type="entry name" value="GARS_N"/>
    <property type="match status" value="1"/>
</dbReference>
<dbReference type="GO" id="GO:0004641">
    <property type="term" value="F:phosphoribosylformylglycinamidine cyclo-ligase activity"/>
    <property type="evidence" value="ECO:0007669"/>
    <property type="project" value="UniProtKB-EC"/>
</dbReference>
<evidence type="ECO:0000256" key="3">
    <source>
        <dbReference type="ARBA" id="ARBA00022598"/>
    </source>
</evidence>
<sequence>MRGRLRVLIIGKGGREHALAWKLRQSPLVDHVYVLPGNGGTARGLTNVSNVENVAMDQYEAMAEVAIRLEIGLAVIGPDSAIVDGAEVYFRRAKIPCFAPSKEAAEIEGSKAYAKEFMCRHGIPTAEYRTFTDFEKARAYVDSVGHRVVIKADGLATGKGVMIPSTKDEAVRALQDILVNHHFGGAGTSVVVEEYLVGQELSVSTVSDGETTVTLSVGQDHKRVRDGDMGPNTGGMGVYAPVPAATRTIMERVETEILRPTFEGLRQEGRVFKGLLFTGIMLTDSGPKVLEYNARFGDPETQSIIPLLGSDVDLALVLLACTKERLHEMQISFSPGFACNVVVAAGGYPESFRSGDIVEFEEPLPGDCLIFHSGTKLDGECIVTAGGRVFTVVGLGGTLAEAVSNAYRGVRSIEFPNMFYRKDIAWR</sequence>
<keyword evidence="7 13" id="KW-0067">ATP-binding</keyword>
<reference evidence="15 16" key="1">
    <citation type="submission" date="2013-03" db="EMBL/GenBank/DDBJ databases">
        <title>The Genome Sequence of Capronia coronata CBS 617.96.</title>
        <authorList>
            <consortium name="The Broad Institute Genomics Platform"/>
            <person name="Cuomo C."/>
            <person name="de Hoog S."/>
            <person name="Gorbushina A."/>
            <person name="Walker B."/>
            <person name="Young S.K."/>
            <person name="Zeng Q."/>
            <person name="Gargeya S."/>
            <person name="Fitzgerald M."/>
            <person name="Haas B."/>
            <person name="Abouelleil A."/>
            <person name="Allen A.W."/>
            <person name="Alvarado L."/>
            <person name="Arachchi H.M."/>
            <person name="Berlin A.M."/>
            <person name="Chapman S.B."/>
            <person name="Gainer-Dewar J."/>
            <person name="Goldberg J."/>
            <person name="Griggs A."/>
            <person name="Gujja S."/>
            <person name="Hansen M."/>
            <person name="Howarth C."/>
            <person name="Imamovic A."/>
            <person name="Ireland A."/>
            <person name="Larimer J."/>
            <person name="McCowan C."/>
            <person name="Murphy C."/>
            <person name="Pearson M."/>
            <person name="Poon T.W."/>
            <person name="Priest M."/>
            <person name="Roberts A."/>
            <person name="Saif S."/>
            <person name="Shea T."/>
            <person name="Sisk P."/>
            <person name="Sykes S."/>
            <person name="Wortman J."/>
            <person name="Nusbaum C."/>
            <person name="Birren B."/>
        </authorList>
    </citation>
    <scope>NUCLEOTIDE SEQUENCE [LARGE SCALE GENOMIC DNA]</scope>
    <source>
        <strain evidence="15 16">CBS 617.96</strain>
    </source>
</reference>
<dbReference type="HOGENOM" id="CLU_027420_3_1_1"/>
<evidence type="ECO:0000256" key="5">
    <source>
        <dbReference type="ARBA" id="ARBA00022741"/>
    </source>
</evidence>
<evidence type="ECO:0000256" key="1">
    <source>
        <dbReference type="ARBA" id="ARBA00005174"/>
    </source>
</evidence>
<dbReference type="InterPro" id="IPR013815">
    <property type="entry name" value="ATP_grasp_subdomain_1"/>
</dbReference>
<dbReference type="Pfam" id="PF01071">
    <property type="entry name" value="GARS_A"/>
    <property type="match status" value="1"/>
</dbReference>
<evidence type="ECO:0000256" key="11">
    <source>
        <dbReference type="ARBA" id="ARBA00042864"/>
    </source>
</evidence>
<evidence type="ECO:0000259" key="14">
    <source>
        <dbReference type="PROSITE" id="PS50975"/>
    </source>
</evidence>
<proteinExistence type="inferred from homology"/>
<dbReference type="SMART" id="SM01209">
    <property type="entry name" value="GARS_A"/>
    <property type="match status" value="1"/>
</dbReference>
<evidence type="ECO:0000256" key="6">
    <source>
        <dbReference type="ARBA" id="ARBA00022755"/>
    </source>
</evidence>
<dbReference type="Gene3D" id="3.90.600.10">
    <property type="entry name" value="Phosphoribosylglycinamide synthetase, C-terminal domain"/>
    <property type="match status" value="1"/>
</dbReference>
<dbReference type="GO" id="GO:0005524">
    <property type="term" value="F:ATP binding"/>
    <property type="evidence" value="ECO:0007669"/>
    <property type="project" value="UniProtKB-UniRule"/>
</dbReference>
<dbReference type="InterPro" id="IPR020561">
    <property type="entry name" value="PRibGlycinamid_synth_ATP-grasp"/>
</dbReference>
<keyword evidence="16" id="KW-1185">Reference proteome</keyword>
<evidence type="ECO:0000256" key="8">
    <source>
        <dbReference type="ARBA" id="ARBA00023211"/>
    </source>
</evidence>
<feature type="domain" description="ATP-grasp" evidence="14">
    <location>
        <begin position="115"/>
        <end position="321"/>
    </location>
</feature>
<dbReference type="PROSITE" id="PS50975">
    <property type="entry name" value="ATP_GRASP"/>
    <property type="match status" value="1"/>
</dbReference>
<keyword evidence="6" id="KW-0658">Purine biosynthesis</keyword>
<dbReference type="InterPro" id="IPR020559">
    <property type="entry name" value="PRibGlycinamide_synth_CS"/>
</dbReference>
<dbReference type="Gene3D" id="3.30.1490.20">
    <property type="entry name" value="ATP-grasp fold, A domain"/>
    <property type="match status" value="1"/>
</dbReference>
<evidence type="ECO:0000256" key="13">
    <source>
        <dbReference type="PROSITE-ProRule" id="PRU00409"/>
    </source>
</evidence>
<comment type="pathway">
    <text evidence="1">Purine metabolism; IMP biosynthesis via de novo pathway; N(1)-(5-phospho-D-ribosyl)glycinamide from 5-phospho-alpha-D-ribose 1-diphosphate: step 2/2.</text>
</comment>
<dbReference type="SMART" id="SM01210">
    <property type="entry name" value="GARS_C"/>
    <property type="match status" value="1"/>
</dbReference>
<comment type="caution">
    <text evidence="15">The sequence shown here is derived from an EMBL/GenBank/DDBJ whole genome shotgun (WGS) entry which is preliminary data.</text>
</comment>
<dbReference type="Proteomes" id="UP000019484">
    <property type="component" value="Unassembled WGS sequence"/>
</dbReference>
<dbReference type="NCBIfam" id="TIGR00877">
    <property type="entry name" value="purD"/>
    <property type="match status" value="1"/>
</dbReference>
<dbReference type="Pfam" id="PF02843">
    <property type="entry name" value="GARS_C"/>
    <property type="match status" value="1"/>
</dbReference>
<evidence type="ECO:0000256" key="2">
    <source>
        <dbReference type="ARBA" id="ARBA00013255"/>
    </source>
</evidence>
<dbReference type="FunFam" id="3.30.470.20:FF:000018">
    <property type="entry name" value="Trifunctional purine biosynthetic protein adenosine-3"/>
    <property type="match status" value="1"/>
</dbReference>
<evidence type="ECO:0000256" key="10">
    <source>
        <dbReference type="ARBA" id="ARBA00042242"/>
    </source>
</evidence>
<dbReference type="InterPro" id="IPR020560">
    <property type="entry name" value="PRibGlycinamide_synth_C-dom"/>
</dbReference>
<dbReference type="PANTHER" id="PTHR43472:SF1">
    <property type="entry name" value="PHOSPHORIBOSYLAMINE--GLYCINE LIGASE, CHLOROPLASTIC"/>
    <property type="match status" value="1"/>
</dbReference>
<keyword evidence="5 13" id="KW-0547">Nucleotide-binding</keyword>
<dbReference type="AlphaFoldDB" id="W9YNS4"/>
<dbReference type="Gene3D" id="3.30.470.20">
    <property type="entry name" value="ATP-grasp fold, B domain"/>
    <property type="match status" value="1"/>
</dbReference>
<accession>W9YNS4</accession>
<dbReference type="GO" id="GO:0009113">
    <property type="term" value="P:purine nucleobase biosynthetic process"/>
    <property type="evidence" value="ECO:0007669"/>
    <property type="project" value="InterPro"/>
</dbReference>
<dbReference type="GO" id="GO:0046872">
    <property type="term" value="F:metal ion binding"/>
    <property type="evidence" value="ECO:0007669"/>
    <property type="project" value="UniProtKB-KW"/>
</dbReference>
<dbReference type="InterPro" id="IPR000115">
    <property type="entry name" value="PRibGlycinamide_synth"/>
</dbReference>
<dbReference type="GO" id="GO:0004637">
    <property type="term" value="F:phosphoribosylamine-glycine ligase activity"/>
    <property type="evidence" value="ECO:0007669"/>
    <property type="project" value="UniProtKB-EC"/>
</dbReference>
<dbReference type="GeneID" id="19158849"/>
<gene>
    <name evidence="15" type="ORF">A1O1_03961</name>
</gene>
<keyword evidence="4" id="KW-0479">Metal-binding</keyword>
<dbReference type="Gene3D" id="3.40.50.20">
    <property type="match status" value="1"/>
</dbReference>
<comment type="similarity">
    <text evidence="9">Belongs to the GARS family.</text>
</comment>
<comment type="catalytic activity">
    <reaction evidence="12">
        <text>2-formamido-N(1)-(5-O-phospho-beta-D-ribosyl)acetamidine + ATP = 5-amino-1-(5-phospho-beta-D-ribosyl)imidazole + ADP + phosphate + H(+)</text>
        <dbReference type="Rhea" id="RHEA:23032"/>
        <dbReference type="ChEBI" id="CHEBI:15378"/>
        <dbReference type="ChEBI" id="CHEBI:30616"/>
        <dbReference type="ChEBI" id="CHEBI:43474"/>
        <dbReference type="ChEBI" id="CHEBI:137981"/>
        <dbReference type="ChEBI" id="CHEBI:147287"/>
        <dbReference type="ChEBI" id="CHEBI:456216"/>
        <dbReference type="EC" id="6.3.3.1"/>
    </reaction>
</comment>